<dbReference type="EMBL" id="CAEZYQ010000001">
    <property type="protein sequence ID" value="CAB4727667.1"/>
    <property type="molecule type" value="Genomic_DNA"/>
</dbReference>
<name>A0A6J6RZ69_9ZZZZ</name>
<accession>A0A6J6RZ69</accession>
<protein>
    <submittedName>
        <fullName evidence="2">Unannotated protein</fullName>
    </submittedName>
</protein>
<organism evidence="2">
    <name type="scientific">freshwater metagenome</name>
    <dbReference type="NCBI Taxonomy" id="449393"/>
    <lineage>
        <taxon>unclassified sequences</taxon>
        <taxon>metagenomes</taxon>
        <taxon>ecological metagenomes</taxon>
    </lineage>
</organism>
<dbReference type="AlphaFoldDB" id="A0A6J6RZ69"/>
<gene>
    <name evidence="2" type="ORF">UFOPK2761_00286</name>
</gene>
<feature type="region of interest" description="Disordered" evidence="1">
    <location>
        <begin position="1"/>
        <end position="23"/>
    </location>
</feature>
<evidence type="ECO:0000256" key="1">
    <source>
        <dbReference type="SAM" id="MobiDB-lite"/>
    </source>
</evidence>
<reference evidence="2" key="1">
    <citation type="submission" date="2020-05" db="EMBL/GenBank/DDBJ databases">
        <authorList>
            <person name="Chiriac C."/>
            <person name="Salcher M."/>
            <person name="Ghai R."/>
            <person name="Kavagutti S V."/>
        </authorList>
    </citation>
    <scope>NUCLEOTIDE SEQUENCE</scope>
</reference>
<evidence type="ECO:0000313" key="2">
    <source>
        <dbReference type="EMBL" id="CAB4727667.1"/>
    </source>
</evidence>
<sequence>MTNGNAGRSNEKGVNEEMQMSGSTEAEKVVINHASGVFIDPDNEEQVTLLWHLYENVQMRYADGPDGLAEALREFAETGGGTDD</sequence>
<proteinExistence type="predicted"/>